<evidence type="ECO:0000313" key="4">
    <source>
        <dbReference type="RefSeq" id="XP_030762077.1"/>
    </source>
</evidence>
<dbReference type="Pfam" id="PF13843">
    <property type="entry name" value="DDE_Tnp_1_7"/>
    <property type="match status" value="1"/>
</dbReference>
<keyword evidence="3" id="KW-1185">Reference proteome</keyword>
<proteinExistence type="predicted"/>
<dbReference type="InterPro" id="IPR029526">
    <property type="entry name" value="PGBD"/>
</dbReference>
<evidence type="ECO:0000256" key="1">
    <source>
        <dbReference type="SAM" id="Phobius"/>
    </source>
</evidence>
<dbReference type="InParanoid" id="A0A6J2YF78"/>
<feature type="domain" description="PiggyBac transposable element-derived protein" evidence="2">
    <location>
        <begin position="1"/>
        <end position="157"/>
    </location>
</feature>
<dbReference type="OrthoDB" id="6743202at2759"/>
<keyword evidence="1" id="KW-0472">Membrane</keyword>
<gene>
    <name evidence="4" type="primary">LOC115886891</name>
</gene>
<feature type="transmembrane region" description="Helical" evidence="1">
    <location>
        <begin position="21"/>
        <end position="43"/>
    </location>
</feature>
<dbReference type="PANTHER" id="PTHR46599:SF2">
    <property type="entry name" value="PIGGYBAC TRANSPOSABLE ELEMENT-DERIVED PROTEIN 4-LIKE"/>
    <property type="match status" value="1"/>
</dbReference>
<dbReference type="KEGG" id="soy:115886891"/>
<organism evidence="3 4">
    <name type="scientific">Sitophilus oryzae</name>
    <name type="common">Rice weevil</name>
    <name type="synonym">Curculio oryzae</name>
    <dbReference type="NCBI Taxonomy" id="7048"/>
    <lineage>
        <taxon>Eukaryota</taxon>
        <taxon>Metazoa</taxon>
        <taxon>Ecdysozoa</taxon>
        <taxon>Arthropoda</taxon>
        <taxon>Hexapoda</taxon>
        <taxon>Insecta</taxon>
        <taxon>Pterygota</taxon>
        <taxon>Neoptera</taxon>
        <taxon>Endopterygota</taxon>
        <taxon>Coleoptera</taxon>
        <taxon>Polyphaga</taxon>
        <taxon>Cucujiformia</taxon>
        <taxon>Curculionidae</taxon>
        <taxon>Dryophthorinae</taxon>
        <taxon>Sitophilus</taxon>
    </lineage>
</organism>
<feature type="transmembrane region" description="Helical" evidence="1">
    <location>
        <begin position="63"/>
        <end position="86"/>
    </location>
</feature>
<keyword evidence="1" id="KW-0812">Transmembrane</keyword>
<accession>A0A6J2YF78</accession>
<sequence length="192" mass="21833">MVAFKGRSSMKQYMPLKPIKRGFKIWLMCCAVTGYIVAFVVYIGKDEKRPAEMNLGEYVVYKLSAALEGFYYCLFFDNFLTSILLLKRLLAKKLFGCGPIRQNRKYLPEAMKKVKLDAGEFTSVQADGFSISQCRDRGKKPVCVASTMHNSGKMAKTPKKKKFQYSPFKMQQALEAVNNGMPVLKTSKEFKV</sequence>
<reference evidence="4" key="1">
    <citation type="submission" date="2025-08" db="UniProtKB">
        <authorList>
            <consortium name="RefSeq"/>
        </authorList>
    </citation>
    <scope>IDENTIFICATION</scope>
    <source>
        <tissue evidence="4">Gonads</tissue>
    </source>
</reference>
<dbReference type="RefSeq" id="XP_030762077.1">
    <property type="nucleotide sequence ID" value="XM_030906217.1"/>
</dbReference>
<dbReference type="GeneID" id="115886891"/>
<keyword evidence="1" id="KW-1133">Transmembrane helix</keyword>
<dbReference type="AlphaFoldDB" id="A0A6J2YF78"/>
<evidence type="ECO:0000313" key="3">
    <source>
        <dbReference type="Proteomes" id="UP000504635"/>
    </source>
</evidence>
<dbReference type="PANTHER" id="PTHR46599">
    <property type="entry name" value="PIGGYBAC TRANSPOSABLE ELEMENT-DERIVED PROTEIN 4"/>
    <property type="match status" value="1"/>
</dbReference>
<name>A0A6J2YF78_SITOR</name>
<protein>
    <submittedName>
        <fullName evidence="4">PiggyBac transposable element-derived protein 4-like</fullName>
    </submittedName>
</protein>
<evidence type="ECO:0000259" key="2">
    <source>
        <dbReference type="Pfam" id="PF13843"/>
    </source>
</evidence>
<dbReference type="Proteomes" id="UP000504635">
    <property type="component" value="Unplaced"/>
</dbReference>